<protein>
    <submittedName>
        <fullName evidence="2">Microcystin-dependent protein</fullName>
    </submittedName>
</protein>
<feature type="domain" description="Phage tail collar" evidence="1">
    <location>
        <begin position="6"/>
        <end position="61"/>
    </location>
</feature>
<evidence type="ECO:0000313" key="2">
    <source>
        <dbReference type="EMBL" id="MBB4286364.1"/>
    </source>
</evidence>
<dbReference type="Gene3D" id="3.90.1340.10">
    <property type="entry name" value="Phage tail collar domain"/>
    <property type="match status" value="1"/>
</dbReference>
<dbReference type="EMBL" id="JACIGI010000015">
    <property type="protein sequence ID" value="MBB4286364.1"/>
    <property type="molecule type" value="Genomic_DNA"/>
</dbReference>
<dbReference type="SUPFAM" id="SSF88874">
    <property type="entry name" value="Receptor-binding domain of short tail fibre protein gp12"/>
    <property type="match status" value="1"/>
</dbReference>
<dbReference type="InterPro" id="IPR011083">
    <property type="entry name" value="Phage_tail_collar_dom"/>
</dbReference>
<dbReference type="Proteomes" id="UP000555728">
    <property type="component" value="Unassembled WGS sequence"/>
</dbReference>
<evidence type="ECO:0000313" key="3">
    <source>
        <dbReference type="Proteomes" id="UP000555728"/>
    </source>
</evidence>
<organism evidence="2 3">
    <name type="scientific">Roseospira goensis</name>
    <dbReference type="NCBI Taxonomy" id="391922"/>
    <lineage>
        <taxon>Bacteria</taxon>
        <taxon>Pseudomonadati</taxon>
        <taxon>Pseudomonadota</taxon>
        <taxon>Alphaproteobacteria</taxon>
        <taxon>Rhodospirillales</taxon>
        <taxon>Rhodospirillaceae</taxon>
        <taxon>Roseospira</taxon>
    </lineage>
</organism>
<gene>
    <name evidence="2" type="ORF">GGD88_002093</name>
</gene>
<keyword evidence="3" id="KW-1185">Reference proteome</keyword>
<dbReference type="AlphaFoldDB" id="A0A7W6WL24"/>
<dbReference type="Pfam" id="PF07484">
    <property type="entry name" value="Collar"/>
    <property type="match status" value="1"/>
</dbReference>
<name>A0A7W6WL24_9PROT</name>
<proteinExistence type="predicted"/>
<dbReference type="InterPro" id="IPR037053">
    <property type="entry name" value="Phage_tail_collar_dom_sf"/>
</dbReference>
<reference evidence="2 3" key="1">
    <citation type="submission" date="2020-08" db="EMBL/GenBank/DDBJ databases">
        <title>Genome sequencing of Purple Non-Sulfur Bacteria from various extreme environments.</title>
        <authorList>
            <person name="Mayer M."/>
        </authorList>
    </citation>
    <scope>NUCLEOTIDE SEQUENCE [LARGE SCALE GENOMIC DNA]</scope>
    <source>
        <strain evidence="2 3">JA135</strain>
    </source>
</reference>
<dbReference type="RefSeq" id="WP_184435166.1">
    <property type="nucleotide sequence ID" value="NZ_JACIGI010000015.1"/>
</dbReference>
<accession>A0A7W6WL24</accession>
<evidence type="ECO:0000259" key="1">
    <source>
        <dbReference type="Pfam" id="PF07484"/>
    </source>
</evidence>
<sequence length="172" mass="18555">MDPFIGEIRPFPYTYAPRGWAACEGQLMAISSNDALFSLIGTTYGGDGRTTFALPDLRGRAALHMGHGPGLSLRLEGQRFGTERVTVTTAEMPAHNHVIHGSTDGATQTVATDHVLAASTTPHYGVPDQTQMVTMEANMLVDDGQGQSHENMAPFLVIRYCIALVGIYPSRH</sequence>
<comment type="caution">
    <text evidence="2">The sequence shown here is derived from an EMBL/GenBank/DDBJ whole genome shotgun (WGS) entry which is preliminary data.</text>
</comment>